<evidence type="ECO:0000256" key="1">
    <source>
        <dbReference type="SAM" id="MobiDB-lite"/>
    </source>
</evidence>
<keyword evidence="2" id="KW-0732">Signal</keyword>
<dbReference type="AlphaFoldDB" id="A0AAV1XFW2"/>
<proteinExistence type="predicted"/>
<gene>
    <name evidence="3" type="ORF">LLUT_LOCUS21124</name>
</gene>
<keyword evidence="4" id="KW-1185">Reference proteome</keyword>
<feature type="region of interest" description="Disordered" evidence="1">
    <location>
        <begin position="78"/>
        <end position="122"/>
    </location>
</feature>
<sequence>MRVLGALLNTLGVILGGARSGPGLTWALGVPYSCTGRYLIAPCARLCIGRLYSCTGKNLGSSQANLGLHKCDGRHKIQLGGPVKKEDDHNGTALKKDKTTGETKSARKKKQDKSSKGQKEHKTSRIVWMVEIKLLKQLAKRRQRMHLAPM</sequence>
<evidence type="ECO:0000313" key="3">
    <source>
        <dbReference type="EMBL" id="CAL0320064.1"/>
    </source>
</evidence>
<evidence type="ECO:0008006" key="5">
    <source>
        <dbReference type="Google" id="ProtNLM"/>
    </source>
</evidence>
<comment type="caution">
    <text evidence="3">The sequence shown here is derived from an EMBL/GenBank/DDBJ whole genome shotgun (WGS) entry which is preliminary data.</text>
</comment>
<dbReference type="EMBL" id="CAXHTB010000014">
    <property type="protein sequence ID" value="CAL0320064.1"/>
    <property type="molecule type" value="Genomic_DNA"/>
</dbReference>
<name>A0AAV1XFW2_LUPLU</name>
<evidence type="ECO:0000313" key="4">
    <source>
        <dbReference type="Proteomes" id="UP001497480"/>
    </source>
</evidence>
<reference evidence="3 4" key="1">
    <citation type="submission" date="2024-03" db="EMBL/GenBank/DDBJ databases">
        <authorList>
            <person name="Martinez-Hernandez J."/>
        </authorList>
    </citation>
    <scope>NUCLEOTIDE SEQUENCE [LARGE SCALE GENOMIC DNA]</scope>
</reference>
<feature type="chain" id="PRO_5043819249" description="Secreted protein" evidence="2">
    <location>
        <begin position="21"/>
        <end position="150"/>
    </location>
</feature>
<dbReference type="Proteomes" id="UP001497480">
    <property type="component" value="Unassembled WGS sequence"/>
</dbReference>
<feature type="signal peptide" evidence="2">
    <location>
        <begin position="1"/>
        <end position="20"/>
    </location>
</feature>
<feature type="compositionally biased region" description="Basic and acidic residues" evidence="1">
    <location>
        <begin position="112"/>
        <end position="122"/>
    </location>
</feature>
<accession>A0AAV1XFW2</accession>
<evidence type="ECO:0000256" key="2">
    <source>
        <dbReference type="SAM" id="SignalP"/>
    </source>
</evidence>
<feature type="compositionally biased region" description="Basic and acidic residues" evidence="1">
    <location>
        <begin position="83"/>
        <end position="105"/>
    </location>
</feature>
<organism evidence="3 4">
    <name type="scientific">Lupinus luteus</name>
    <name type="common">European yellow lupine</name>
    <dbReference type="NCBI Taxonomy" id="3873"/>
    <lineage>
        <taxon>Eukaryota</taxon>
        <taxon>Viridiplantae</taxon>
        <taxon>Streptophyta</taxon>
        <taxon>Embryophyta</taxon>
        <taxon>Tracheophyta</taxon>
        <taxon>Spermatophyta</taxon>
        <taxon>Magnoliopsida</taxon>
        <taxon>eudicotyledons</taxon>
        <taxon>Gunneridae</taxon>
        <taxon>Pentapetalae</taxon>
        <taxon>rosids</taxon>
        <taxon>fabids</taxon>
        <taxon>Fabales</taxon>
        <taxon>Fabaceae</taxon>
        <taxon>Papilionoideae</taxon>
        <taxon>50 kb inversion clade</taxon>
        <taxon>genistoids sensu lato</taxon>
        <taxon>core genistoids</taxon>
        <taxon>Genisteae</taxon>
        <taxon>Lupinus</taxon>
    </lineage>
</organism>
<protein>
    <recommendedName>
        <fullName evidence="5">Secreted protein</fullName>
    </recommendedName>
</protein>